<protein>
    <submittedName>
        <fullName evidence="2">Uncharacterized protein</fullName>
    </submittedName>
</protein>
<dbReference type="AlphaFoldDB" id="A0A1Z5KQD8"/>
<dbReference type="Proteomes" id="UP000198406">
    <property type="component" value="Unassembled WGS sequence"/>
</dbReference>
<evidence type="ECO:0000256" key="1">
    <source>
        <dbReference type="SAM" id="MobiDB-lite"/>
    </source>
</evidence>
<dbReference type="InParanoid" id="A0A1Z5KQD8"/>
<gene>
    <name evidence="2" type="ORF">FisN_12Hh099</name>
</gene>
<name>A0A1Z5KQD8_FISSO</name>
<reference evidence="2 3" key="1">
    <citation type="journal article" date="2015" name="Plant Cell">
        <title>Oil accumulation by the oleaginous diatom Fistulifera solaris as revealed by the genome and transcriptome.</title>
        <authorList>
            <person name="Tanaka T."/>
            <person name="Maeda Y."/>
            <person name="Veluchamy A."/>
            <person name="Tanaka M."/>
            <person name="Abida H."/>
            <person name="Marechal E."/>
            <person name="Bowler C."/>
            <person name="Muto M."/>
            <person name="Sunaga Y."/>
            <person name="Tanaka M."/>
            <person name="Yoshino T."/>
            <person name="Taniguchi T."/>
            <person name="Fukuda Y."/>
            <person name="Nemoto M."/>
            <person name="Matsumoto M."/>
            <person name="Wong P.S."/>
            <person name="Aburatani S."/>
            <person name="Fujibuchi W."/>
        </authorList>
    </citation>
    <scope>NUCLEOTIDE SEQUENCE [LARGE SCALE GENOMIC DNA]</scope>
    <source>
        <strain evidence="2 3">JPCC DA0580</strain>
    </source>
</reference>
<evidence type="ECO:0000313" key="2">
    <source>
        <dbReference type="EMBL" id="GAX28534.1"/>
    </source>
</evidence>
<evidence type="ECO:0000313" key="3">
    <source>
        <dbReference type="Proteomes" id="UP000198406"/>
    </source>
</evidence>
<accession>A0A1Z5KQD8</accession>
<comment type="caution">
    <text evidence="2">The sequence shown here is derived from an EMBL/GenBank/DDBJ whole genome shotgun (WGS) entry which is preliminary data.</text>
</comment>
<proteinExistence type="predicted"/>
<keyword evidence="3" id="KW-1185">Reference proteome</keyword>
<organism evidence="2 3">
    <name type="scientific">Fistulifera solaris</name>
    <name type="common">Oleaginous diatom</name>
    <dbReference type="NCBI Taxonomy" id="1519565"/>
    <lineage>
        <taxon>Eukaryota</taxon>
        <taxon>Sar</taxon>
        <taxon>Stramenopiles</taxon>
        <taxon>Ochrophyta</taxon>
        <taxon>Bacillariophyta</taxon>
        <taxon>Bacillariophyceae</taxon>
        <taxon>Bacillariophycidae</taxon>
        <taxon>Naviculales</taxon>
        <taxon>Naviculaceae</taxon>
        <taxon>Fistulifera</taxon>
    </lineage>
</organism>
<dbReference type="EMBL" id="BDSP01000276">
    <property type="protein sequence ID" value="GAX28534.1"/>
    <property type="molecule type" value="Genomic_DNA"/>
</dbReference>
<feature type="region of interest" description="Disordered" evidence="1">
    <location>
        <begin position="178"/>
        <end position="199"/>
    </location>
</feature>
<sequence>MNLESSFEQLSITEDTPLRRPRLVRLNAQREITCRDPHLTTTTTTTTTTTRRCDSTDEKIKASIAVQPDSIRDDNNDEKTLETVFSRAQKRFPLPSRLSSRSQIGDEMSLASMGAQELEFYWQPSSTRSLNTNGSRRTLHRHATPPHLLRTLTLSSHRPQNPVAGLWRQSSLLTNDSSAPFFSSSRPSSTRTFASTETL</sequence>